<protein>
    <submittedName>
        <fullName evidence="1">Uncharacterized protein</fullName>
    </submittedName>
</protein>
<organism evidence="1 2">
    <name type="scientific">Mucilaginibacter frigoritolerans</name>
    <dbReference type="NCBI Taxonomy" id="652788"/>
    <lineage>
        <taxon>Bacteria</taxon>
        <taxon>Pseudomonadati</taxon>
        <taxon>Bacteroidota</taxon>
        <taxon>Sphingobacteriia</taxon>
        <taxon>Sphingobacteriales</taxon>
        <taxon>Sphingobacteriaceae</taxon>
        <taxon>Mucilaginibacter</taxon>
    </lineage>
</organism>
<dbReference type="Proteomes" id="UP000317010">
    <property type="component" value="Unassembled WGS sequence"/>
</dbReference>
<dbReference type="AlphaFoldDB" id="A0A562TMU0"/>
<comment type="caution">
    <text evidence="1">The sequence shown here is derived from an EMBL/GenBank/DDBJ whole genome shotgun (WGS) entry which is preliminary data.</text>
</comment>
<name>A0A562TMU0_9SPHI</name>
<proteinExistence type="predicted"/>
<reference evidence="1 2" key="1">
    <citation type="submission" date="2019-07" db="EMBL/GenBank/DDBJ databases">
        <title>Genomic Encyclopedia of Archaeal and Bacterial Type Strains, Phase II (KMG-II): from individual species to whole genera.</title>
        <authorList>
            <person name="Goeker M."/>
        </authorList>
    </citation>
    <scope>NUCLEOTIDE SEQUENCE [LARGE SCALE GENOMIC DNA]</scope>
    <source>
        <strain evidence="1 2">ATCC BAA-1854</strain>
    </source>
</reference>
<gene>
    <name evidence="1" type="ORF">JN11_04658</name>
</gene>
<dbReference type="EMBL" id="VLLI01000019">
    <property type="protein sequence ID" value="TWI94548.1"/>
    <property type="molecule type" value="Genomic_DNA"/>
</dbReference>
<evidence type="ECO:0000313" key="2">
    <source>
        <dbReference type="Proteomes" id="UP000317010"/>
    </source>
</evidence>
<accession>A0A562TMU0</accession>
<sequence length="66" mass="7554">MFSLAIASCSVRNKIAVNNNIAGDEQSFYWHIEIKVQQYNIDAYNILSVLGKLPYCELFNPLTSQR</sequence>
<keyword evidence="2" id="KW-1185">Reference proteome</keyword>
<evidence type="ECO:0000313" key="1">
    <source>
        <dbReference type="EMBL" id="TWI94548.1"/>
    </source>
</evidence>